<keyword evidence="4 5" id="KW-0472">Membrane</keyword>
<dbReference type="GO" id="GO:0022857">
    <property type="term" value="F:transmembrane transporter activity"/>
    <property type="evidence" value="ECO:0007669"/>
    <property type="project" value="UniProtKB-ARBA"/>
</dbReference>
<evidence type="ECO:0000313" key="7">
    <source>
        <dbReference type="Proteomes" id="UP000585474"/>
    </source>
</evidence>
<dbReference type="EMBL" id="BJWL01000008">
    <property type="protein sequence ID" value="GFY91614.1"/>
    <property type="molecule type" value="Genomic_DNA"/>
</dbReference>
<comment type="caution">
    <text evidence="6">The sequence shown here is derived from an EMBL/GenBank/DDBJ whole genome shotgun (WGS) entry which is preliminary data.</text>
</comment>
<evidence type="ECO:0000256" key="5">
    <source>
        <dbReference type="SAM" id="Phobius"/>
    </source>
</evidence>
<protein>
    <submittedName>
        <fullName evidence="6">Tonoplast dicarboxylate transporter</fullName>
    </submittedName>
</protein>
<feature type="transmembrane region" description="Helical" evidence="5">
    <location>
        <begin position="48"/>
        <end position="71"/>
    </location>
</feature>
<comment type="subcellular location">
    <subcellularLocation>
        <location evidence="1">Membrane</location>
        <topology evidence="1">Multi-pass membrane protein</topology>
    </subcellularLocation>
</comment>
<dbReference type="GO" id="GO:0005886">
    <property type="term" value="C:plasma membrane"/>
    <property type="evidence" value="ECO:0007669"/>
    <property type="project" value="TreeGrafter"/>
</dbReference>
<evidence type="ECO:0000256" key="3">
    <source>
        <dbReference type="ARBA" id="ARBA00022989"/>
    </source>
</evidence>
<evidence type="ECO:0000256" key="1">
    <source>
        <dbReference type="ARBA" id="ARBA00004141"/>
    </source>
</evidence>
<evidence type="ECO:0000313" key="6">
    <source>
        <dbReference type="EMBL" id="GFY91614.1"/>
    </source>
</evidence>
<dbReference type="AlphaFoldDB" id="A0A7J0EYU4"/>
<name>A0A7J0EYU4_9ERIC</name>
<proteinExistence type="predicted"/>
<keyword evidence="3 5" id="KW-1133">Transmembrane helix</keyword>
<keyword evidence="2 5" id="KW-0812">Transmembrane</keyword>
<feature type="transmembrane region" description="Helical" evidence="5">
    <location>
        <begin position="6"/>
        <end position="27"/>
    </location>
</feature>
<dbReference type="PANTHER" id="PTHR10283:SF82">
    <property type="entry name" value="SOLUTE CARRIER FAMILY 13 MEMBER 2"/>
    <property type="match status" value="1"/>
</dbReference>
<sequence length="155" mass="17467">MHLHPLLLMVPGAIGAQFSFLIPMGLSSNIVGFTTGHIEIKDMVRTGLPLKVAGIAALSILMPLLVVIVFGTEKLVPTWILVEAKDREKYTSFHLYLHSFHHLKLRTRHFTWNPLKPNKPPLLSTTQHLQGGHMNCNSDRHTSIFTLSQNKWDSI</sequence>
<evidence type="ECO:0000256" key="2">
    <source>
        <dbReference type="ARBA" id="ARBA00022692"/>
    </source>
</evidence>
<keyword evidence="7" id="KW-1185">Reference proteome</keyword>
<evidence type="ECO:0000256" key="4">
    <source>
        <dbReference type="ARBA" id="ARBA00023136"/>
    </source>
</evidence>
<reference evidence="6 7" key="1">
    <citation type="submission" date="2019-07" db="EMBL/GenBank/DDBJ databases">
        <title>De Novo Assembly of kiwifruit Actinidia rufa.</title>
        <authorList>
            <person name="Sugita-Konishi S."/>
            <person name="Sato K."/>
            <person name="Mori E."/>
            <person name="Abe Y."/>
            <person name="Kisaki G."/>
            <person name="Hamano K."/>
            <person name="Suezawa K."/>
            <person name="Otani M."/>
            <person name="Fukuda T."/>
            <person name="Manabe T."/>
            <person name="Gomi K."/>
            <person name="Tabuchi M."/>
            <person name="Akimitsu K."/>
            <person name="Kataoka I."/>
        </authorList>
    </citation>
    <scope>NUCLEOTIDE SEQUENCE [LARGE SCALE GENOMIC DNA]</scope>
    <source>
        <strain evidence="7">cv. Fuchu</strain>
    </source>
</reference>
<dbReference type="OrthoDB" id="6493944at2759"/>
<gene>
    <name evidence="6" type="ORF">Acr_08g0000100</name>
</gene>
<dbReference type="Proteomes" id="UP000585474">
    <property type="component" value="Unassembled WGS sequence"/>
</dbReference>
<accession>A0A7J0EYU4</accession>
<dbReference type="PANTHER" id="PTHR10283">
    <property type="entry name" value="SOLUTE CARRIER FAMILY 13 MEMBER"/>
    <property type="match status" value="1"/>
</dbReference>
<organism evidence="6 7">
    <name type="scientific">Actinidia rufa</name>
    <dbReference type="NCBI Taxonomy" id="165716"/>
    <lineage>
        <taxon>Eukaryota</taxon>
        <taxon>Viridiplantae</taxon>
        <taxon>Streptophyta</taxon>
        <taxon>Embryophyta</taxon>
        <taxon>Tracheophyta</taxon>
        <taxon>Spermatophyta</taxon>
        <taxon>Magnoliopsida</taxon>
        <taxon>eudicotyledons</taxon>
        <taxon>Gunneridae</taxon>
        <taxon>Pentapetalae</taxon>
        <taxon>asterids</taxon>
        <taxon>Ericales</taxon>
        <taxon>Actinidiaceae</taxon>
        <taxon>Actinidia</taxon>
    </lineage>
</organism>